<dbReference type="GO" id="GO:0006412">
    <property type="term" value="P:translation"/>
    <property type="evidence" value="ECO:0007669"/>
    <property type="project" value="UniProtKB-UniRule"/>
</dbReference>
<comment type="subunit">
    <text evidence="1">Heterotrimer of A, B and C subunits.</text>
</comment>
<protein>
    <recommendedName>
        <fullName evidence="1">Aspartyl/glutamyl-tRNA(Asn/Gln) amidotransferase subunit C</fullName>
        <shortName evidence="1">Asp/Glu-ADT subunit C</shortName>
        <ecNumber evidence="1">6.3.5.-</ecNumber>
    </recommendedName>
</protein>
<dbReference type="EC" id="6.3.5.-" evidence="1"/>
<dbReference type="GO" id="GO:0005524">
    <property type="term" value="F:ATP binding"/>
    <property type="evidence" value="ECO:0007669"/>
    <property type="project" value="UniProtKB-KW"/>
</dbReference>
<keyword evidence="2" id="KW-0808">Transferase</keyword>
<name>A0A193LHK1_9GAMM</name>
<dbReference type="InterPro" id="IPR003837">
    <property type="entry name" value="GatC"/>
</dbReference>
<dbReference type="Proteomes" id="UP000092695">
    <property type="component" value="Chromosome"/>
</dbReference>
<comment type="similarity">
    <text evidence="1">Belongs to the GatC family.</text>
</comment>
<keyword evidence="1" id="KW-0436">Ligase</keyword>
<dbReference type="PANTHER" id="PTHR15004:SF0">
    <property type="entry name" value="GLUTAMYL-TRNA(GLN) AMIDOTRANSFERASE SUBUNIT C, MITOCHONDRIAL"/>
    <property type="match status" value="1"/>
</dbReference>
<dbReference type="EMBL" id="CP016268">
    <property type="protein sequence ID" value="ANO51928.1"/>
    <property type="molecule type" value="Genomic_DNA"/>
</dbReference>
<dbReference type="GO" id="GO:0016740">
    <property type="term" value="F:transferase activity"/>
    <property type="evidence" value="ECO:0007669"/>
    <property type="project" value="UniProtKB-KW"/>
</dbReference>
<accession>A0A193LHK1</accession>
<dbReference type="OrthoDB" id="9794326at2"/>
<evidence type="ECO:0000313" key="3">
    <source>
        <dbReference type="Proteomes" id="UP000092695"/>
    </source>
</evidence>
<gene>
    <name evidence="1" type="primary">gatC</name>
    <name evidence="2" type="ORF">BA177_12585</name>
</gene>
<dbReference type="HAMAP" id="MF_00122">
    <property type="entry name" value="GatC"/>
    <property type="match status" value="1"/>
</dbReference>
<dbReference type="PANTHER" id="PTHR15004">
    <property type="entry name" value="GLUTAMYL-TRNA(GLN) AMIDOTRANSFERASE SUBUNIT C, MITOCHONDRIAL"/>
    <property type="match status" value="1"/>
</dbReference>
<proteinExistence type="inferred from homology"/>
<comment type="catalytic activity">
    <reaction evidence="1">
        <text>L-glutamyl-tRNA(Gln) + L-glutamine + ATP + H2O = L-glutaminyl-tRNA(Gln) + L-glutamate + ADP + phosphate + H(+)</text>
        <dbReference type="Rhea" id="RHEA:17521"/>
        <dbReference type="Rhea" id="RHEA-COMP:9681"/>
        <dbReference type="Rhea" id="RHEA-COMP:9684"/>
        <dbReference type="ChEBI" id="CHEBI:15377"/>
        <dbReference type="ChEBI" id="CHEBI:15378"/>
        <dbReference type="ChEBI" id="CHEBI:29985"/>
        <dbReference type="ChEBI" id="CHEBI:30616"/>
        <dbReference type="ChEBI" id="CHEBI:43474"/>
        <dbReference type="ChEBI" id="CHEBI:58359"/>
        <dbReference type="ChEBI" id="CHEBI:78520"/>
        <dbReference type="ChEBI" id="CHEBI:78521"/>
        <dbReference type="ChEBI" id="CHEBI:456216"/>
    </reaction>
</comment>
<dbReference type="RefSeq" id="WP_068616726.1">
    <property type="nucleotide sequence ID" value="NZ_CP016268.1"/>
</dbReference>
<dbReference type="KEGG" id="woc:BA177_12585"/>
<keyword evidence="3" id="KW-1185">Reference proteome</keyword>
<dbReference type="NCBIfam" id="TIGR00135">
    <property type="entry name" value="gatC"/>
    <property type="match status" value="1"/>
</dbReference>
<dbReference type="GO" id="GO:0050566">
    <property type="term" value="F:asparaginyl-tRNA synthase (glutamine-hydrolyzing) activity"/>
    <property type="evidence" value="ECO:0007669"/>
    <property type="project" value="RHEA"/>
</dbReference>
<comment type="function">
    <text evidence="1">Allows the formation of correctly charged Asn-tRNA(Asn) or Gln-tRNA(Gln) through the transamidation of misacylated Asp-tRNA(Asn) or Glu-tRNA(Gln) in organisms which lack either or both of asparaginyl-tRNA or glutaminyl-tRNA synthetases. The reaction takes place in the presence of glutamine and ATP through an activated phospho-Asp-tRNA(Asn) or phospho-Glu-tRNA(Gln).</text>
</comment>
<sequence length="95" mass="10302">MSLSKDQVQHIAMLARLRLAESEVDDVADKLSRIVDFVDQLGAADTGNVSPMAHPLNQGQRLRADVVTEPNARAQIQANAPAVQDGLYLVPKVIE</sequence>
<dbReference type="InterPro" id="IPR036113">
    <property type="entry name" value="Asp/Glu-ADT_sf_sub_c"/>
</dbReference>
<organism evidence="2 3">
    <name type="scientific">Woeseia oceani</name>
    <dbReference type="NCBI Taxonomy" id="1548547"/>
    <lineage>
        <taxon>Bacteria</taxon>
        <taxon>Pseudomonadati</taxon>
        <taxon>Pseudomonadota</taxon>
        <taxon>Gammaproteobacteria</taxon>
        <taxon>Woeseiales</taxon>
        <taxon>Woeseiaceae</taxon>
        <taxon>Woeseia</taxon>
    </lineage>
</organism>
<dbReference type="SUPFAM" id="SSF141000">
    <property type="entry name" value="Glu-tRNAGln amidotransferase C subunit"/>
    <property type="match status" value="1"/>
</dbReference>
<reference evidence="2 3" key="1">
    <citation type="submission" date="2016-06" db="EMBL/GenBank/DDBJ databases">
        <title>Complete genome sequence of a deep-branching marine Gamma Proteobacterium Woeseia oceani type strain XK5.</title>
        <authorList>
            <person name="Mu D."/>
            <person name="Du Z."/>
        </authorList>
    </citation>
    <scope>NUCLEOTIDE SEQUENCE [LARGE SCALE GENOMIC DNA]</scope>
    <source>
        <strain evidence="2 3">XK5</strain>
    </source>
</reference>
<evidence type="ECO:0000313" key="2">
    <source>
        <dbReference type="EMBL" id="ANO51928.1"/>
    </source>
</evidence>
<dbReference type="GO" id="GO:0006450">
    <property type="term" value="P:regulation of translational fidelity"/>
    <property type="evidence" value="ECO:0007669"/>
    <property type="project" value="InterPro"/>
</dbReference>
<evidence type="ECO:0000256" key="1">
    <source>
        <dbReference type="HAMAP-Rule" id="MF_00122"/>
    </source>
</evidence>
<comment type="catalytic activity">
    <reaction evidence="1">
        <text>L-aspartyl-tRNA(Asn) + L-glutamine + ATP + H2O = L-asparaginyl-tRNA(Asn) + L-glutamate + ADP + phosphate + 2 H(+)</text>
        <dbReference type="Rhea" id="RHEA:14513"/>
        <dbReference type="Rhea" id="RHEA-COMP:9674"/>
        <dbReference type="Rhea" id="RHEA-COMP:9677"/>
        <dbReference type="ChEBI" id="CHEBI:15377"/>
        <dbReference type="ChEBI" id="CHEBI:15378"/>
        <dbReference type="ChEBI" id="CHEBI:29985"/>
        <dbReference type="ChEBI" id="CHEBI:30616"/>
        <dbReference type="ChEBI" id="CHEBI:43474"/>
        <dbReference type="ChEBI" id="CHEBI:58359"/>
        <dbReference type="ChEBI" id="CHEBI:78515"/>
        <dbReference type="ChEBI" id="CHEBI:78516"/>
        <dbReference type="ChEBI" id="CHEBI:456216"/>
    </reaction>
</comment>
<dbReference type="AlphaFoldDB" id="A0A193LHK1"/>
<keyword evidence="1" id="KW-0547">Nucleotide-binding</keyword>
<dbReference type="Pfam" id="PF02686">
    <property type="entry name" value="GatC"/>
    <property type="match status" value="1"/>
</dbReference>
<dbReference type="STRING" id="1548547.BA177_12585"/>
<dbReference type="GO" id="GO:0050567">
    <property type="term" value="F:glutaminyl-tRNA synthase (glutamine-hydrolyzing) activity"/>
    <property type="evidence" value="ECO:0007669"/>
    <property type="project" value="UniProtKB-UniRule"/>
</dbReference>
<keyword evidence="1" id="KW-0648">Protein biosynthesis</keyword>
<keyword evidence="1" id="KW-0067">ATP-binding</keyword>
<dbReference type="Gene3D" id="1.10.20.60">
    <property type="entry name" value="Glu-tRNAGln amidotransferase C subunit, N-terminal domain"/>
    <property type="match status" value="1"/>
</dbReference>
<dbReference type="GO" id="GO:0070681">
    <property type="term" value="P:glutaminyl-tRNAGln biosynthesis via transamidation"/>
    <property type="evidence" value="ECO:0007669"/>
    <property type="project" value="TreeGrafter"/>
</dbReference>